<dbReference type="KEGG" id="mflg:ABS361_10555"/>
<dbReference type="GO" id="GO:0009279">
    <property type="term" value="C:cell outer membrane"/>
    <property type="evidence" value="ECO:0007669"/>
    <property type="project" value="UniProtKB-SubCell"/>
</dbReference>
<dbReference type="Pfam" id="PF02530">
    <property type="entry name" value="Porin_2"/>
    <property type="match status" value="1"/>
</dbReference>
<sequence>MILSRSALAAVFVVASTGLAAAADVGRPVPRPAAVDYVKVCDAYGAGFFALPGTDTCIKIGGYVRAEYRIGDSNWARRSTAAGTLGGYVGAQGWDQRSRNGAWSRSRVSMSIDARTQTEFGLLRSFQDIWMTLDTGAAGPTILIDNAYIQFAGLTAGRAESFFDFFTSYSYNRTLDYYSYTKVALLAYTATLAKGVSMTVSVEDPTTGGRNTNGVTSEAGFYFGSKPGQGAYTGALKQPDFVAAFNLKQEWGQAQIAAASHTVEGPATSAAGFAVMAGVKIGLPMLAKGDEMVLQTAYARGATDFVASSNYQILSGTTPLANLGADFVADGAGFRSMHLTTAWNVIAGLRHNFTPRWQGNIGGALMSVDGYGNRDYRQFDLGGNIVYTAAPGFQISSGFEYRNVAFSNATIADHSSATVTLRNAHILVGVVRLQRNL</sequence>
<evidence type="ECO:0000256" key="4">
    <source>
        <dbReference type="ARBA" id="ARBA00022692"/>
    </source>
</evidence>
<comment type="subcellular location">
    <subcellularLocation>
        <location evidence="10">Cell outer membrane</location>
        <topology evidence="10">Multi-pass membrane protein</topology>
    </subcellularLocation>
</comment>
<dbReference type="EMBL" id="CP158568">
    <property type="protein sequence ID" value="XBY46605.1"/>
    <property type="molecule type" value="Genomic_DNA"/>
</dbReference>
<keyword evidence="4 10" id="KW-0812">Transmembrane</keyword>
<dbReference type="SUPFAM" id="SSF56935">
    <property type="entry name" value="Porins"/>
    <property type="match status" value="1"/>
</dbReference>
<evidence type="ECO:0000256" key="7">
    <source>
        <dbReference type="ARBA" id="ARBA00023114"/>
    </source>
</evidence>
<evidence type="ECO:0000256" key="3">
    <source>
        <dbReference type="ARBA" id="ARBA00022452"/>
    </source>
</evidence>
<keyword evidence="3 10" id="KW-1134">Transmembrane beta strand</keyword>
<dbReference type="InterPro" id="IPR003684">
    <property type="entry name" value="Porin_alphabac"/>
</dbReference>
<comment type="domain">
    <text evidence="10">Consists of 16-stranded beta-barrel sheets, with large surface-exposed loops, that form a transmembrane pore at the center of each barrel. The pore is partially ocluded by a peptide loop that folds into the pore lumen.</text>
</comment>
<evidence type="ECO:0000256" key="9">
    <source>
        <dbReference type="ARBA" id="ARBA00023237"/>
    </source>
</evidence>
<reference evidence="11" key="1">
    <citation type="submission" date="2024-06" db="EMBL/GenBank/DDBJ databases">
        <title>Methylostella associata gen. nov., sp. nov., a novel Ancalomicrobiaceae-affiliated facultatively methylotrophic bacteria that feed on methanotrophs of the genus Methylococcus.</title>
        <authorList>
            <person name="Saltykova V."/>
            <person name="Danilova O.V."/>
            <person name="Oshkin I.Y."/>
            <person name="Belova S.E."/>
            <person name="Pimenov N.V."/>
            <person name="Dedysh S.N."/>
        </authorList>
    </citation>
    <scope>NUCLEOTIDE SEQUENCE</scope>
    <source>
        <strain evidence="11">S20</strain>
    </source>
</reference>
<dbReference type="GO" id="GO:0046930">
    <property type="term" value="C:pore complex"/>
    <property type="evidence" value="ECO:0007669"/>
    <property type="project" value="UniProtKB-KW"/>
</dbReference>
<feature type="signal peptide" evidence="10">
    <location>
        <begin position="1"/>
        <end position="22"/>
    </location>
</feature>
<comment type="function">
    <text evidence="10">Forms passive diffusion pores that allow small molecular weight hydrophilic materials across the outer membrane.</text>
</comment>
<dbReference type="GO" id="GO:0015288">
    <property type="term" value="F:porin activity"/>
    <property type="evidence" value="ECO:0007669"/>
    <property type="project" value="UniProtKB-KW"/>
</dbReference>
<evidence type="ECO:0000256" key="8">
    <source>
        <dbReference type="ARBA" id="ARBA00023136"/>
    </source>
</evidence>
<keyword evidence="6 10" id="KW-0406">Ion transport</keyword>
<evidence type="ECO:0000256" key="1">
    <source>
        <dbReference type="ARBA" id="ARBA00009521"/>
    </source>
</evidence>
<protein>
    <recommendedName>
        <fullName evidence="10">Porin</fullName>
    </recommendedName>
</protein>
<evidence type="ECO:0000256" key="10">
    <source>
        <dbReference type="RuleBase" id="RU364005"/>
    </source>
</evidence>
<evidence type="ECO:0000256" key="2">
    <source>
        <dbReference type="ARBA" id="ARBA00022448"/>
    </source>
</evidence>
<accession>A0AAU7XFI8</accession>
<organism evidence="11">
    <name type="scientific">Methyloraptor flagellatus</name>
    <dbReference type="NCBI Taxonomy" id="3162530"/>
    <lineage>
        <taxon>Bacteria</taxon>
        <taxon>Pseudomonadati</taxon>
        <taxon>Pseudomonadota</taxon>
        <taxon>Alphaproteobacteria</taxon>
        <taxon>Hyphomicrobiales</taxon>
        <taxon>Ancalomicrobiaceae</taxon>
        <taxon>Methyloraptor</taxon>
    </lineage>
</organism>
<name>A0AAU7XFI8_9HYPH</name>
<evidence type="ECO:0000256" key="6">
    <source>
        <dbReference type="ARBA" id="ARBA00023065"/>
    </source>
</evidence>
<evidence type="ECO:0000313" key="11">
    <source>
        <dbReference type="EMBL" id="XBY46605.1"/>
    </source>
</evidence>
<keyword evidence="2 10" id="KW-0813">Transport</keyword>
<keyword evidence="8 10" id="KW-0472">Membrane</keyword>
<proteinExistence type="inferred from homology"/>
<evidence type="ECO:0000256" key="5">
    <source>
        <dbReference type="ARBA" id="ARBA00022729"/>
    </source>
</evidence>
<dbReference type="GO" id="GO:0006811">
    <property type="term" value="P:monoatomic ion transport"/>
    <property type="evidence" value="ECO:0007669"/>
    <property type="project" value="UniProtKB-KW"/>
</dbReference>
<dbReference type="RefSeq" id="WP_407051698.1">
    <property type="nucleotide sequence ID" value="NZ_CP158568.1"/>
</dbReference>
<feature type="chain" id="PRO_5043101539" description="Porin" evidence="10">
    <location>
        <begin position="23"/>
        <end position="437"/>
    </location>
</feature>
<keyword evidence="5 10" id="KW-0732">Signal</keyword>
<comment type="similarity">
    <text evidence="1 10">Belongs to the alphaproteobacteria porin family.</text>
</comment>
<gene>
    <name evidence="11" type="ORF">ABS361_10555</name>
</gene>
<dbReference type="AlphaFoldDB" id="A0AAU7XFI8"/>
<keyword evidence="9 10" id="KW-0998">Cell outer membrane</keyword>
<keyword evidence="7 10" id="KW-0626">Porin</keyword>